<protein>
    <submittedName>
        <fullName evidence="1">Uncharacterized protein</fullName>
    </submittedName>
</protein>
<gene>
    <name evidence="1" type="ORF">IMSHALPRED_004963</name>
</gene>
<proteinExistence type="predicted"/>
<dbReference type="OrthoDB" id="5272500at2759"/>
<reference evidence="1" key="1">
    <citation type="submission" date="2021-03" db="EMBL/GenBank/DDBJ databases">
        <authorList>
            <person name="Tagirdzhanova G."/>
        </authorList>
    </citation>
    <scope>NUCLEOTIDE SEQUENCE</scope>
</reference>
<sequence>MLGDRNIFDLELVFRGEARGAFAWLQCFIAEEEEWCSTRGCPGMALSSVRPEPADQSKACVVTHVLEAEPTIRIVVTACRLASSLRRDSTPTPGEDPSPLPVFDFWLSSLRTALDEDPFWGPNIWKELEPRASNLENGIHQMVRQCIEFEDMQATKTVRQTKGAPISTSVGAALSPVELGTYRPDGQRMNFVSEESSWMQKIVLGCWTSLISDAVNVGPAPNVAALFHSTALVSPLSRLSS</sequence>
<evidence type="ECO:0000313" key="1">
    <source>
        <dbReference type="EMBL" id="CAF9920638.1"/>
    </source>
</evidence>
<name>A0A8H3FET8_9LECA</name>
<dbReference type="Proteomes" id="UP000664534">
    <property type="component" value="Unassembled WGS sequence"/>
</dbReference>
<dbReference type="EMBL" id="CAJPDT010000026">
    <property type="protein sequence ID" value="CAF9920638.1"/>
    <property type="molecule type" value="Genomic_DNA"/>
</dbReference>
<organism evidence="1 2">
    <name type="scientific">Imshaugia aleurites</name>
    <dbReference type="NCBI Taxonomy" id="172621"/>
    <lineage>
        <taxon>Eukaryota</taxon>
        <taxon>Fungi</taxon>
        <taxon>Dikarya</taxon>
        <taxon>Ascomycota</taxon>
        <taxon>Pezizomycotina</taxon>
        <taxon>Lecanoromycetes</taxon>
        <taxon>OSLEUM clade</taxon>
        <taxon>Lecanoromycetidae</taxon>
        <taxon>Lecanorales</taxon>
        <taxon>Lecanorineae</taxon>
        <taxon>Parmeliaceae</taxon>
        <taxon>Imshaugia</taxon>
    </lineage>
</organism>
<comment type="caution">
    <text evidence="1">The sequence shown here is derived from an EMBL/GenBank/DDBJ whole genome shotgun (WGS) entry which is preliminary data.</text>
</comment>
<evidence type="ECO:0000313" key="2">
    <source>
        <dbReference type="Proteomes" id="UP000664534"/>
    </source>
</evidence>
<dbReference type="AlphaFoldDB" id="A0A8H3FET8"/>
<keyword evidence="2" id="KW-1185">Reference proteome</keyword>
<accession>A0A8H3FET8</accession>